<protein>
    <submittedName>
        <fullName evidence="1">NAD(P)-binding protein</fullName>
    </submittedName>
</protein>
<keyword evidence="2" id="KW-1185">Reference proteome</keyword>
<evidence type="ECO:0000313" key="2">
    <source>
        <dbReference type="Proteomes" id="UP001497700"/>
    </source>
</evidence>
<name>A0ACB9YT90_9PEZI</name>
<proteinExistence type="predicted"/>
<accession>A0ACB9YT90</accession>
<dbReference type="Proteomes" id="UP001497700">
    <property type="component" value="Unassembled WGS sequence"/>
</dbReference>
<reference evidence="1 2" key="1">
    <citation type="journal article" date="2022" name="New Phytol.">
        <title>Ecological generalism drives hyperdiversity of secondary metabolite gene clusters in xylarialean endophytes.</title>
        <authorList>
            <person name="Franco M.E.E."/>
            <person name="Wisecaver J.H."/>
            <person name="Arnold A.E."/>
            <person name="Ju Y.M."/>
            <person name="Slot J.C."/>
            <person name="Ahrendt S."/>
            <person name="Moore L.P."/>
            <person name="Eastman K.E."/>
            <person name="Scott K."/>
            <person name="Konkel Z."/>
            <person name="Mondo S.J."/>
            <person name="Kuo A."/>
            <person name="Hayes R.D."/>
            <person name="Haridas S."/>
            <person name="Andreopoulos B."/>
            <person name="Riley R."/>
            <person name="LaButti K."/>
            <person name="Pangilinan J."/>
            <person name="Lipzen A."/>
            <person name="Amirebrahimi M."/>
            <person name="Yan J."/>
            <person name="Adam C."/>
            <person name="Keymanesh K."/>
            <person name="Ng V."/>
            <person name="Louie K."/>
            <person name="Northen T."/>
            <person name="Drula E."/>
            <person name="Henrissat B."/>
            <person name="Hsieh H.M."/>
            <person name="Youens-Clark K."/>
            <person name="Lutzoni F."/>
            <person name="Miadlikowska J."/>
            <person name="Eastwood D.C."/>
            <person name="Hamelin R.C."/>
            <person name="Grigoriev I.V."/>
            <person name="U'Ren J.M."/>
        </authorList>
    </citation>
    <scope>NUCLEOTIDE SEQUENCE [LARGE SCALE GENOMIC DNA]</scope>
    <source>
        <strain evidence="1 2">CBS 119005</strain>
    </source>
</reference>
<dbReference type="EMBL" id="MU393538">
    <property type="protein sequence ID" value="KAI4861935.1"/>
    <property type="molecule type" value="Genomic_DNA"/>
</dbReference>
<evidence type="ECO:0000313" key="1">
    <source>
        <dbReference type="EMBL" id="KAI4861935.1"/>
    </source>
</evidence>
<sequence>MSEHPQTWLITGCSSGFGELLVRKLRASGHNVIATGRNADAKLAHLKDTGASILDLDVAAPPNLIQATIDKAWALYPGGIDIIVNNAGYILTGFVEEVTPKELEDVFKTNFFGPFNITQAVLPKLRAKGSGTLLYMSSQAGWHGDATAGGYCSSKFALEGLVESLSKELAVVAPGIKVLLVEPGYYDTRAWHNINIVPPRQPDYATLNSQTRAQVAGIIGNEPGDSVLAVDRIIELVNGTGMAAGRTIPLRVPLGSDGLDKVKTKCEETLKICQEWEDVARSTDMKRM</sequence>
<gene>
    <name evidence="1" type="ORF">F4820DRAFT_464176</name>
</gene>
<organism evidence="1 2">
    <name type="scientific">Hypoxylon rubiginosum</name>
    <dbReference type="NCBI Taxonomy" id="110542"/>
    <lineage>
        <taxon>Eukaryota</taxon>
        <taxon>Fungi</taxon>
        <taxon>Dikarya</taxon>
        <taxon>Ascomycota</taxon>
        <taxon>Pezizomycotina</taxon>
        <taxon>Sordariomycetes</taxon>
        <taxon>Xylariomycetidae</taxon>
        <taxon>Xylariales</taxon>
        <taxon>Hypoxylaceae</taxon>
        <taxon>Hypoxylon</taxon>
    </lineage>
</organism>
<comment type="caution">
    <text evidence="1">The sequence shown here is derived from an EMBL/GenBank/DDBJ whole genome shotgun (WGS) entry which is preliminary data.</text>
</comment>